<dbReference type="EMBL" id="JAHCQH010000015">
    <property type="protein sequence ID" value="MBS9477510.1"/>
    <property type="molecule type" value="Genomic_DNA"/>
</dbReference>
<dbReference type="RefSeq" id="WP_213755272.1">
    <property type="nucleotide sequence ID" value="NZ_JAHCQH010000015.1"/>
</dbReference>
<evidence type="ECO:0000313" key="1">
    <source>
        <dbReference type="EMBL" id="MBS9477510.1"/>
    </source>
</evidence>
<dbReference type="InterPro" id="IPR035936">
    <property type="entry name" value="BB2672"/>
</dbReference>
<sequence length="204" mass="21732">MPLQLRKLVTYSETTLIEGGRAAPRPLHLYAAAAVLTNPWAGRGFVEDLKPEIHAIAPQLGALLTEAVLKLTGGGDAVEGYGKAALVGTSGEVEHASALIHTLRFGNHYRKAVGAKSYLAFTNMRGGPNAPIVIPLMDKLDEGRRSHYLTIQFSINDAPAPDEIVVALGASIGGRPHHRIGDRYQDLQELGSTQGLETSDAAHV</sequence>
<name>A0ABS5R775_9HYPH</name>
<comment type="caution">
    <text evidence="1">The sequence shown here is derived from an EMBL/GenBank/DDBJ whole genome shotgun (WGS) entry which is preliminary data.</text>
</comment>
<dbReference type="SUPFAM" id="SSF160519">
    <property type="entry name" value="BB2672-like"/>
    <property type="match status" value="1"/>
</dbReference>
<proteinExistence type="predicted"/>
<gene>
    <name evidence="1" type="ORF">KIP89_10360</name>
</gene>
<organism evidence="1 2">
    <name type="scientific">Ancylobacter radicis</name>
    <dbReference type="NCBI Taxonomy" id="2836179"/>
    <lineage>
        <taxon>Bacteria</taxon>
        <taxon>Pseudomonadati</taxon>
        <taxon>Pseudomonadota</taxon>
        <taxon>Alphaproteobacteria</taxon>
        <taxon>Hyphomicrobiales</taxon>
        <taxon>Xanthobacteraceae</taxon>
        <taxon>Ancylobacter</taxon>
    </lineage>
</organism>
<keyword evidence="2" id="KW-1185">Reference proteome</keyword>
<accession>A0ABS5R775</accession>
<dbReference type="Gene3D" id="3.30.1330.110">
    <property type="entry name" value="BB2672"/>
    <property type="match status" value="1"/>
</dbReference>
<dbReference type="Proteomes" id="UP001166585">
    <property type="component" value="Unassembled WGS sequence"/>
</dbReference>
<dbReference type="InterPro" id="IPR009569">
    <property type="entry name" value="AA_synth_put"/>
</dbReference>
<evidence type="ECO:0000313" key="2">
    <source>
        <dbReference type="Proteomes" id="UP001166585"/>
    </source>
</evidence>
<reference evidence="1" key="1">
    <citation type="submission" date="2021-05" db="EMBL/GenBank/DDBJ databases">
        <authorList>
            <person name="Sun Q."/>
            <person name="Inoue M."/>
        </authorList>
    </citation>
    <scope>NUCLEOTIDE SEQUENCE</scope>
    <source>
        <strain evidence="1">VKM B-3255</strain>
    </source>
</reference>
<dbReference type="Pfam" id="PF06684">
    <property type="entry name" value="AA_synth"/>
    <property type="match status" value="1"/>
</dbReference>
<protein>
    <submittedName>
        <fullName evidence="1">Amino acid synthesis family protein</fullName>
    </submittedName>
</protein>